<dbReference type="PANTHER" id="PTHR46009:SF1">
    <property type="entry name" value="VACUOLAR PROTEIN SORTING-ASSOCIATED PROTEIN VTA1 HOMOLOG"/>
    <property type="match status" value="1"/>
</dbReference>
<dbReference type="Proteomes" id="UP000613580">
    <property type="component" value="Unassembled WGS sequence"/>
</dbReference>
<dbReference type="GO" id="GO:0005771">
    <property type="term" value="C:multivesicular body"/>
    <property type="evidence" value="ECO:0007669"/>
    <property type="project" value="TreeGrafter"/>
</dbReference>
<evidence type="ECO:0000256" key="4">
    <source>
        <dbReference type="ARBA" id="ARBA00022448"/>
    </source>
</evidence>
<feature type="compositionally biased region" description="Pro residues" evidence="9">
    <location>
        <begin position="349"/>
        <end position="360"/>
    </location>
</feature>
<dbReference type="Pfam" id="PF18097">
    <property type="entry name" value="Vta1_C"/>
    <property type="match status" value="1"/>
</dbReference>
<dbReference type="PANTHER" id="PTHR46009">
    <property type="entry name" value="VACUOLAR PROTEIN SORTING-ASSOCIATED PROTEIN VTA1 HOMOLOG"/>
    <property type="match status" value="1"/>
</dbReference>
<evidence type="ECO:0000256" key="8">
    <source>
        <dbReference type="ARBA" id="ARBA00023136"/>
    </source>
</evidence>
<dbReference type="OrthoDB" id="391137at2759"/>
<comment type="subcellular location">
    <subcellularLocation>
        <location evidence="2">Cytoplasm</location>
    </subcellularLocation>
    <subcellularLocation>
        <location evidence="1">Endosome membrane</location>
        <topology evidence="1">Peripheral membrane protein</topology>
    </subcellularLocation>
</comment>
<comment type="caution">
    <text evidence="12">The sequence shown here is derived from an EMBL/GenBank/DDBJ whole genome shotgun (WGS) entry which is preliminary data.</text>
</comment>
<evidence type="ECO:0008006" key="14">
    <source>
        <dbReference type="Google" id="ProtNLM"/>
    </source>
</evidence>
<feature type="domain" description="Vta1/callose synthase N-terminal" evidence="10">
    <location>
        <begin position="11"/>
        <end position="155"/>
    </location>
</feature>
<keyword evidence="6" id="KW-0967">Endosome</keyword>
<evidence type="ECO:0000313" key="13">
    <source>
        <dbReference type="Proteomes" id="UP000613580"/>
    </source>
</evidence>
<keyword evidence="13" id="KW-1185">Reference proteome</keyword>
<keyword evidence="5" id="KW-0963">Cytoplasm</keyword>
<dbReference type="InterPro" id="IPR039431">
    <property type="entry name" value="Vta1/CALS_N"/>
</dbReference>
<feature type="compositionally biased region" description="Polar residues" evidence="9">
    <location>
        <begin position="274"/>
        <end position="285"/>
    </location>
</feature>
<organism evidence="12 13">
    <name type="scientific">Mycena chlorophos</name>
    <name type="common">Agaric fungus</name>
    <name type="synonym">Agaricus chlorophos</name>
    <dbReference type="NCBI Taxonomy" id="658473"/>
    <lineage>
        <taxon>Eukaryota</taxon>
        <taxon>Fungi</taxon>
        <taxon>Dikarya</taxon>
        <taxon>Basidiomycota</taxon>
        <taxon>Agaricomycotina</taxon>
        <taxon>Agaricomycetes</taxon>
        <taxon>Agaricomycetidae</taxon>
        <taxon>Agaricales</taxon>
        <taxon>Marasmiineae</taxon>
        <taxon>Mycenaceae</taxon>
        <taxon>Mycena</taxon>
    </lineage>
</organism>
<dbReference type="InterPro" id="IPR044538">
    <property type="entry name" value="Vta1-like"/>
</dbReference>
<feature type="region of interest" description="Disordered" evidence="9">
    <location>
        <begin position="201"/>
        <end position="360"/>
    </location>
</feature>
<protein>
    <recommendedName>
        <fullName evidence="14">DUF605-domain-containing protein</fullName>
    </recommendedName>
</protein>
<dbReference type="Gene3D" id="1.20.5.420">
    <property type="entry name" value="Immunoglobulin FC, subunit C"/>
    <property type="match status" value="1"/>
</dbReference>
<feature type="compositionally biased region" description="Polar residues" evidence="9">
    <location>
        <begin position="251"/>
        <end position="263"/>
    </location>
</feature>
<keyword evidence="8" id="KW-0472">Membrane</keyword>
<evidence type="ECO:0000313" key="12">
    <source>
        <dbReference type="EMBL" id="KAF7311047.1"/>
    </source>
</evidence>
<evidence type="ECO:0000256" key="2">
    <source>
        <dbReference type="ARBA" id="ARBA00004496"/>
    </source>
</evidence>
<evidence type="ECO:0000256" key="6">
    <source>
        <dbReference type="ARBA" id="ARBA00022753"/>
    </source>
</evidence>
<dbReference type="EMBL" id="JACAZE010000007">
    <property type="protein sequence ID" value="KAF7311047.1"/>
    <property type="molecule type" value="Genomic_DNA"/>
</dbReference>
<feature type="compositionally biased region" description="Polar residues" evidence="9">
    <location>
        <begin position="216"/>
        <end position="225"/>
    </location>
</feature>
<dbReference type="InterPro" id="IPR041212">
    <property type="entry name" value="Vta1_C"/>
</dbReference>
<sequence length="426" mass="44798">MGVAVPAPLKSISPYLQRADELRTQDPVVAYWCTYFAAQVGISLKAKDAASRDFLFELLGNLEKMKEQIGPNDAIDIESVSAAYVENFALRVFAMADNEDRSGAGNRSTAKKFLAAANFLELLKTFPKTEATDGTEEKIKYAKWKAADIAKAFREGRKPTPGPAGSDPSIDAELLQLQQATGPTSARSNISVAGTLKAATPPAPSIALPGPDPGVTDNQFATQTQTPPPRPNAELHPGSWGGQQAGEATPGSWSTAATPGNEKTPQDLPLPDSPTANKGQSSNGTANGGALLTPDLEQAPPTKSVHFSPSVADSTTISTPPLSPPAAWSQHNMPPGFIPDANQPGMYPSAPPPDVFNPVPQPVVPPPPTPPTFIAPPPPRPPPVQLTPMVIAKAQKHCRFAISALDYEDVEQARKELRAALAAIGG</sequence>
<keyword evidence="4" id="KW-0813">Transport</keyword>
<evidence type="ECO:0000256" key="7">
    <source>
        <dbReference type="ARBA" id="ARBA00022927"/>
    </source>
</evidence>
<name>A0A8H6T629_MYCCL</name>
<evidence type="ECO:0000256" key="3">
    <source>
        <dbReference type="ARBA" id="ARBA00007895"/>
    </source>
</evidence>
<dbReference type="Pfam" id="PF04652">
    <property type="entry name" value="Vta1"/>
    <property type="match status" value="1"/>
</dbReference>
<evidence type="ECO:0000256" key="9">
    <source>
        <dbReference type="SAM" id="MobiDB-lite"/>
    </source>
</evidence>
<dbReference type="Gene3D" id="1.25.40.270">
    <property type="entry name" value="Vacuolar protein sorting-associated protein vta1"/>
    <property type="match status" value="1"/>
</dbReference>
<reference evidence="12" key="1">
    <citation type="submission" date="2020-05" db="EMBL/GenBank/DDBJ databases">
        <title>Mycena genomes resolve the evolution of fungal bioluminescence.</title>
        <authorList>
            <person name="Tsai I.J."/>
        </authorList>
    </citation>
    <scope>NUCLEOTIDE SEQUENCE</scope>
    <source>
        <strain evidence="12">110903Hualien_Pintung</strain>
    </source>
</reference>
<gene>
    <name evidence="12" type="ORF">HMN09_00648200</name>
</gene>
<proteinExistence type="inferred from homology"/>
<dbReference type="GO" id="GO:0032511">
    <property type="term" value="P:late endosome to vacuole transport via multivesicular body sorting pathway"/>
    <property type="evidence" value="ECO:0007669"/>
    <property type="project" value="InterPro"/>
</dbReference>
<dbReference type="GO" id="GO:0015031">
    <property type="term" value="P:protein transport"/>
    <property type="evidence" value="ECO:0007669"/>
    <property type="project" value="UniProtKB-KW"/>
</dbReference>
<evidence type="ECO:0000256" key="5">
    <source>
        <dbReference type="ARBA" id="ARBA00022490"/>
    </source>
</evidence>
<dbReference type="InterPro" id="IPR023175">
    <property type="entry name" value="Vta1/CALS_N_sf"/>
</dbReference>
<evidence type="ECO:0000256" key="1">
    <source>
        <dbReference type="ARBA" id="ARBA00004481"/>
    </source>
</evidence>
<keyword evidence="7" id="KW-0653">Protein transport</keyword>
<evidence type="ECO:0000259" key="11">
    <source>
        <dbReference type="Pfam" id="PF18097"/>
    </source>
</evidence>
<accession>A0A8H6T629</accession>
<comment type="similarity">
    <text evidence="3">Belongs to the VTA1 family.</text>
</comment>
<evidence type="ECO:0000259" key="10">
    <source>
        <dbReference type="Pfam" id="PF04652"/>
    </source>
</evidence>
<dbReference type="GO" id="GO:0010008">
    <property type="term" value="C:endosome membrane"/>
    <property type="evidence" value="ECO:0007669"/>
    <property type="project" value="UniProtKB-SubCell"/>
</dbReference>
<dbReference type="AlphaFoldDB" id="A0A8H6T629"/>
<feature type="domain" description="Vta1 C-terminal" evidence="11">
    <location>
        <begin position="390"/>
        <end position="422"/>
    </location>
</feature>